<gene>
    <name evidence="2" type="ORF">CKO25_07115</name>
</gene>
<evidence type="ECO:0000313" key="3">
    <source>
        <dbReference type="Proteomes" id="UP001138802"/>
    </source>
</evidence>
<dbReference type="AlphaFoldDB" id="A0A9X0WH06"/>
<keyword evidence="3" id="KW-1185">Reference proteome</keyword>
<accession>A0A9X0WH06</accession>
<feature type="region of interest" description="Disordered" evidence="1">
    <location>
        <begin position="16"/>
        <end position="50"/>
    </location>
</feature>
<protein>
    <submittedName>
        <fullName evidence="2">Uncharacterized protein</fullName>
    </submittedName>
</protein>
<comment type="caution">
    <text evidence="2">The sequence shown here is derived from an EMBL/GenBank/DDBJ whole genome shotgun (WGS) entry which is preliminary data.</text>
</comment>
<organism evidence="2 3">
    <name type="scientific">Thiocapsa imhoffii</name>
    <dbReference type="NCBI Taxonomy" id="382777"/>
    <lineage>
        <taxon>Bacteria</taxon>
        <taxon>Pseudomonadati</taxon>
        <taxon>Pseudomonadota</taxon>
        <taxon>Gammaproteobacteria</taxon>
        <taxon>Chromatiales</taxon>
        <taxon>Chromatiaceae</taxon>
        <taxon>Thiocapsa</taxon>
    </lineage>
</organism>
<dbReference type="Proteomes" id="UP001138802">
    <property type="component" value="Unassembled WGS sequence"/>
</dbReference>
<reference evidence="2 3" key="1">
    <citation type="journal article" date="2020" name="Microorganisms">
        <title>Osmotic Adaptation and Compatible Solute Biosynthesis of Phototrophic Bacteria as Revealed from Genome Analyses.</title>
        <authorList>
            <person name="Imhoff J.F."/>
            <person name="Rahn T."/>
            <person name="Kunzel S."/>
            <person name="Keller A."/>
            <person name="Neulinger S.C."/>
        </authorList>
    </citation>
    <scope>NUCLEOTIDE SEQUENCE [LARGE SCALE GENOMIC DNA]</scope>
    <source>
        <strain evidence="2 3">DSM 21303</strain>
    </source>
</reference>
<sequence length="116" mass="12411">MFEAVVGKVRAVHSRSGARSTKGFQMAAASATRQARQETKDPFASDTPRITSAWSSQHPVAMTSEGKALAEPLDQLLDGSGRTADTADALHWVALQPALVGRDACSQRGDRQECRS</sequence>
<proteinExistence type="predicted"/>
<evidence type="ECO:0000313" key="2">
    <source>
        <dbReference type="EMBL" id="MBK1644430.1"/>
    </source>
</evidence>
<name>A0A9X0WH06_9GAMM</name>
<dbReference type="EMBL" id="NRSD01000005">
    <property type="protein sequence ID" value="MBK1644430.1"/>
    <property type="molecule type" value="Genomic_DNA"/>
</dbReference>
<evidence type="ECO:0000256" key="1">
    <source>
        <dbReference type="SAM" id="MobiDB-lite"/>
    </source>
</evidence>